<name>A0ACC1HDA4_9FUNG</name>
<reference evidence="1" key="1">
    <citation type="submission" date="2022-06" db="EMBL/GenBank/DDBJ databases">
        <title>Phylogenomic reconstructions and comparative analyses of Kickxellomycotina fungi.</title>
        <authorList>
            <person name="Reynolds N.K."/>
            <person name="Stajich J.E."/>
            <person name="Barry K."/>
            <person name="Grigoriev I.V."/>
            <person name="Crous P."/>
            <person name="Smith M.E."/>
        </authorList>
    </citation>
    <scope>NUCLEOTIDE SEQUENCE</scope>
    <source>
        <strain evidence="1">RSA 2271</strain>
    </source>
</reference>
<comment type="caution">
    <text evidence="1">The sequence shown here is derived from an EMBL/GenBank/DDBJ whole genome shotgun (WGS) entry which is preliminary data.</text>
</comment>
<protein>
    <submittedName>
        <fullName evidence="1">Uncharacterized protein</fullName>
    </submittedName>
</protein>
<feature type="non-terminal residue" evidence="1">
    <location>
        <position position="1"/>
    </location>
</feature>
<dbReference type="EMBL" id="JAMZIH010007409">
    <property type="protein sequence ID" value="KAJ1673088.1"/>
    <property type="molecule type" value="Genomic_DNA"/>
</dbReference>
<accession>A0ACC1HDA4</accession>
<dbReference type="Proteomes" id="UP001145114">
    <property type="component" value="Unassembled WGS sequence"/>
</dbReference>
<evidence type="ECO:0000313" key="1">
    <source>
        <dbReference type="EMBL" id="KAJ1673088.1"/>
    </source>
</evidence>
<gene>
    <name evidence="1" type="ORF">EV182_005913</name>
</gene>
<organism evidence="1 2">
    <name type="scientific">Spiromyces aspiralis</name>
    <dbReference type="NCBI Taxonomy" id="68401"/>
    <lineage>
        <taxon>Eukaryota</taxon>
        <taxon>Fungi</taxon>
        <taxon>Fungi incertae sedis</taxon>
        <taxon>Zoopagomycota</taxon>
        <taxon>Kickxellomycotina</taxon>
        <taxon>Kickxellomycetes</taxon>
        <taxon>Kickxellales</taxon>
        <taxon>Kickxellaceae</taxon>
        <taxon>Spiromyces</taxon>
    </lineage>
</organism>
<keyword evidence="2" id="KW-1185">Reference proteome</keyword>
<proteinExistence type="predicted"/>
<sequence>LKTKRDELRKLEAELRVVQDQIRTLEESADVRSTPPSSGLYTVKATIASHLTMITRTITVKELAKLISDQNLRPG</sequence>
<evidence type="ECO:0000313" key="2">
    <source>
        <dbReference type="Proteomes" id="UP001145114"/>
    </source>
</evidence>